<evidence type="ECO:0000313" key="2">
    <source>
        <dbReference type="EMBL" id="KIJ64151.1"/>
    </source>
</evidence>
<dbReference type="EMBL" id="KN839848">
    <property type="protein sequence ID" value="KIJ64151.1"/>
    <property type="molecule type" value="Genomic_DNA"/>
</dbReference>
<evidence type="ECO:0000256" key="1">
    <source>
        <dbReference type="SAM" id="MobiDB-lite"/>
    </source>
</evidence>
<gene>
    <name evidence="2" type="ORF">HYDPIDRAFT_168195</name>
</gene>
<sequence length="163" mass="17875">MSISPSEFCQSGLTMTMSMPAHPTTVEKLAPTYESSPQREKCGAGSAEEQGLEAKKKRGRAEDDDAEGALVPPKRMRCSQSGKEIETNTVQQILSQVVREILDLKAQLGQFLTDTVAQLEVLGQKQERADRCRICCPRQLGCGEAYDLAIDLDPMEGSQLPLF</sequence>
<reference evidence="2 3" key="1">
    <citation type="submission" date="2014-04" db="EMBL/GenBank/DDBJ databases">
        <title>Evolutionary Origins and Diversification of the Mycorrhizal Mutualists.</title>
        <authorList>
            <consortium name="DOE Joint Genome Institute"/>
            <consortium name="Mycorrhizal Genomics Consortium"/>
            <person name="Kohler A."/>
            <person name="Kuo A."/>
            <person name="Nagy L.G."/>
            <person name="Floudas D."/>
            <person name="Copeland A."/>
            <person name="Barry K.W."/>
            <person name="Cichocki N."/>
            <person name="Veneault-Fourrey C."/>
            <person name="LaButti K."/>
            <person name="Lindquist E.A."/>
            <person name="Lipzen A."/>
            <person name="Lundell T."/>
            <person name="Morin E."/>
            <person name="Murat C."/>
            <person name="Riley R."/>
            <person name="Ohm R."/>
            <person name="Sun H."/>
            <person name="Tunlid A."/>
            <person name="Henrissat B."/>
            <person name="Grigoriev I.V."/>
            <person name="Hibbett D.S."/>
            <person name="Martin F."/>
        </authorList>
    </citation>
    <scope>NUCLEOTIDE SEQUENCE [LARGE SCALE GENOMIC DNA]</scope>
    <source>
        <strain evidence="2 3">MD-312</strain>
    </source>
</reference>
<proteinExistence type="predicted"/>
<protein>
    <submittedName>
        <fullName evidence="2">Uncharacterized protein</fullName>
    </submittedName>
</protein>
<keyword evidence="3" id="KW-1185">Reference proteome</keyword>
<dbReference type="AlphaFoldDB" id="A0A0C9WES0"/>
<evidence type="ECO:0000313" key="3">
    <source>
        <dbReference type="Proteomes" id="UP000053820"/>
    </source>
</evidence>
<accession>A0A0C9WES0</accession>
<dbReference type="HOGENOM" id="CLU_1627281_0_0_1"/>
<organism evidence="2 3">
    <name type="scientific">Hydnomerulius pinastri MD-312</name>
    <dbReference type="NCBI Taxonomy" id="994086"/>
    <lineage>
        <taxon>Eukaryota</taxon>
        <taxon>Fungi</taxon>
        <taxon>Dikarya</taxon>
        <taxon>Basidiomycota</taxon>
        <taxon>Agaricomycotina</taxon>
        <taxon>Agaricomycetes</taxon>
        <taxon>Agaricomycetidae</taxon>
        <taxon>Boletales</taxon>
        <taxon>Boletales incertae sedis</taxon>
        <taxon>Leucogyrophana</taxon>
    </lineage>
</organism>
<dbReference type="Proteomes" id="UP000053820">
    <property type="component" value="Unassembled WGS sequence"/>
</dbReference>
<name>A0A0C9WES0_9AGAM</name>
<feature type="region of interest" description="Disordered" evidence="1">
    <location>
        <begin position="22"/>
        <end position="83"/>
    </location>
</feature>